<protein>
    <recommendedName>
        <fullName evidence="3 14">Galactosylgalactosylxylosylprotein 3-beta-glucuronosyltransferase</fullName>
        <ecNumber evidence="3 14">2.4.1.135</ecNumber>
    </recommendedName>
</protein>
<proteinExistence type="inferred from homology"/>
<name>A0A2A2LKL1_9BILA</name>
<evidence type="ECO:0000256" key="2">
    <source>
        <dbReference type="ARBA" id="ARBA00007706"/>
    </source>
</evidence>
<evidence type="ECO:0000256" key="12">
    <source>
        <dbReference type="PIRSR" id="PIRSR605027-3"/>
    </source>
</evidence>
<evidence type="ECO:0000256" key="6">
    <source>
        <dbReference type="ARBA" id="ARBA00022968"/>
    </source>
</evidence>
<dbReference type="FunFam" id="3.90.550.10:FF:000147">
    <property type="entry name" value="Galactosylgalactosylxylosylprotein 3-beta-glucuronosyltransferase"/>
    <property type="match status" value="1"/>
</dbReference>
<evidence type="ECO:0000256" key="13">
    <source>
        <dbReference type="PIRSR" id="PIRSR605027-4"/>
    </source>
</evidence>
<dbReference type="GO" id="GO:0050650">
    <property type="term" value="P:chondroitin sulfate proteoglycan biosynthetic process"/>
    <property type="evidence" value="ECO:0007669"/>
    <property type="project" value="TreeGrafter"/>
</dbReference>
<feature type="binding site" evidence="12">
    <location>
        <position position="161"/>
    </location>
    <ligand>
        <name>Mn(2+)</name>
        <dbReference type="ChEBI" id="CHEBI:29035"/>
    </ligand>
</feature>
<evidence type="ECO:0000256" key="7">
    <source>
        <dbReference type="ARBA" id="ARBA00022989"/>
    </source>
</evidence>
<dbReference type="Proteomes" id="UP000218231">
    <property type="component" value="Unassembled WGS sequence"/>
</dbReference>
<feature type="region of interest" description="Disordered" evidence="15">
    <location>
        <begin position="341"/>
        <end position="400"/>
    </location>
</feature>
<sequence>MRFVLRNVRRHLMKTMFATLFCVVTITLMQFTKQSQLITDITSYSSTPPANYGNGKLIIVITPTYRRPTRMADMTRMGNTLSHVKDLHWVVIEDGQAVVPQVERLLQRTGLNYTYLNAKTADGYPKRGWYQRTVALRFVRAHAKEMLGNLTKGVVYFGDDDNSYDVRLFTEYIRNVKKLGMWAVALVGGTAIESQNVVNGSVASYKVKWNPRRQFAVDMAGFAVSLDVVLNTTAVFGKTCPRGLGAPETCLLEDMGLKKEDIEPFGYDKPSDREVYVWHTKSQQPKFDKAKVDVNGFFAENDRDVLVWHTKTLAPDLTRDRIGGYNSNKTLSDTNHFFVEVPTSDNQNSYPEPQQQQQQQQNKVPVKKAVATHSSRTFGSKNKANNKPFPFSKGRDTHSG</sequence>
<evidence type="ECO:0000256" key="10">
    <source>
        <dbReference type="ARBA" id="ARBA00047979"/>
    </source>
</evidence>
<dbReference type="EMBL" id="LIAE01006639">
    <property type="protein sequence ID" value="PAV86744.1"/>
    <property type="molecule type" value="Genomic_DNA"/>
</dbReference>
<keyword evidence="9" id="KW-0325">Glycoprotein</keyword>
<dbReference type="SUPFAM" id="SSF53448">
    <property type="entry name" value="Nucleotide-diphospho-sugar transferases"/>
    <property type="match status" value="1"/>
</dbReference>
<feature type="compositionally biased region" description="Polar residues" evidence="15">
    <location>
        <begin position="343"/>
        <end position="353"/>
    </location>
</feature>
<evidence type="ECO:0000256" key="8">
    <source>
        <dbReference type="ARBA" id="ARBA00023136"/>
    </source>
</evidence>
<organism evidence="16 17">
    <name type="scientific">Diploscapter pachys</name>
    <dbReference type="NCBI Taxonomy" id="2018661"/>
    <lineage>
        <taxon>Eukaryota</taxon>
        <taxon>Metazoa</taxon>
        <taxon>Ecdysozoa</taxon>
        <taxon>Nematoda</taxon>
        <taxon>Chromadorea</taxon>
        <taxon>Rhabditida</taxon>
        <taxon>Rhabditina</taxon>
        <taxon>Rhabditomorpha</taxon>
        <taxon>Rhabditoidea</taxon>
        <taxon>Rhabditidae</taxon>
        <taxon>Diploscapter</taxon>
    </lineage>
</organism>
<dbReference type="GO" id="GO:0046872">
    <property type="term" value="F:metal ion binding"/>
    <property type="evidence" value="ECO:0007669"/>
    <property type="project" value="UniProtKB-KW"/>
</dbReference>
<dbReference type="STRING" id="2018661.A0A2A2LKL1"/>
<evidence type="ECO:0000256" key="4">
    <source>
        <dbReference type="ARBA" id="ARBA00022679"/>
    </source>
</evidence>
<gene>
    <name evidence="16" type="ORF">WR25_20950</name>
</gene>
<dbReference type="PANTHER" id="PTHR10896:SF30">
    <property type="entry name" value="GALACTOSYLGALACTOSYLXYLOSYLPROTEIN 3-BETA-GLUCURONOSYLTRANSFERASE"/>
    <property type="match status" value="1"/>
</dbReference>
<dbReference type="UniPathway" id="UPA00378"/>
<dbReference type="InterPro" id="IPR029044">
    <property type="entry name" value="Nucleotide-diphossugar_trans"/>
</dbReference>
<evidence type="ECO:0000313" key="16">
    <source>
        <dbReference type="EMBL" id="PAV86744.1"/>
    </source>
</evidence>
<keyword evidence="6 14" id="KW-0735">Signal-anchor</keyword>
<accession>A0A2A2LKL1</accession>
<evidence type="ECO:0000256" key="3">
    <source>
        <dbReference type="ARBA" id="ARBA00012641"/>
    </source>
</evidence>
<keyword evidence="12 14" id="KW-0464">Manganese</keyword>
<dbReference type="AlphaFoldDB" id="A0A2A2LKL1"/>
<dbReference type="OrthoDB" id="675023at2759"/>
<keyword evidence="12 14" id="KW-0479">Metal-binding</keyword>
<dbReference type="GO" id="GO:0005975">
    <property type="term" value="P:carbohydrate metabolic process"/>
    <property type="evidence" value="ECO:0007669"/>
    <property type="project" value="TreeGrafter"/>
</dbReference>
<evidence type="ECO:0000256" key="1">
    <source>
        <dbReference type="ARBA" id="ARBA00004606"/>
    </source>
</evidence>
<dbReference type="Gene3D" id="3.90.550.10">
    <property type="entry name" value="Spore Coat Polysaccharide Biosynthesis Protein SpsA, Chain A"/>
    <property type="match status" value="1"/>
</dbReference>
<evidence type="ECO:0000256" key="9">
    <source>
        <dbReference type="ARBA" id="ARBA00023180"/>
    </source>
</evidence>
<comment type="pathway">
    <text evidence="14">Protein modification; protein glycosylation.</text>
</comment>
<comment type="subcellular location">
    <subcellularLocation>
        <location evidence="14">Golgi apparatus membrane</location>
        <topology evidence="14">Single-pass type II membrane protein</topology>
    </subcellularLocation>
    <subcellularLocation>
        <location evidence="1">Membrane</location>
        <topology evidence="1">Single-pass type II membrane protein</topology>
    </subcellularLocation>
</comment>
<keyword evidence="8" id="KW-0472">Membrane</keyword>
<dbReference type="GO" id="GO:0000139">
    <property type="term" value="C:Golgi membrane"/>
    <property type="evidence" value="ECO:0007669"/>
    <property type="project" value="UniProtKB-SubCell"/>
</dbReference>
<dbReference type="Pfam" id="PF03360">
    <property type="entry name" value="Glyco_transf_43"/>
    <property type="match status" value="1"/>
</dbReference>
<feature type="site" description="Interaction with galactose moiety of substrate glycoprotein" evidence="13">
    <location>
        <position position="193"/>
    </location>
</feature>
<evidence type="ECO:0000313" key="17">
    <source>
        <dbReference type="Proteomes" id="UP000218231"/>
    </source>
</evidence>
<keyword evidence="5" id="KW-0812">Transmembrane</keyword>
<keyword evidence="17" id="KW-1185">Reference proteome</keyword>
<comment type="similarity">
    <text evidence="2 14">Belongs to the glycosyltransferase 43 family.</text>
</comment>
<dbReference type="InterPro" id="IPR005027">
    <property type="entry name" value="Glyco_trans_43"/>
</dbReference>
<evidence type="ECO:0000256" key="5">
    <source>
        <dbReference type="ARBA" id="ARBA00022692"/>
    </source>
</evidence>
<dbReference type="CDD" id="cd00218">
    <property type="entry name" value="GlcAT-I"/>
    <property type="match status" value="1"/>
</dbReference>
<keyword evidence="7" id="KW-1133">Transmembrane helix</keyword>
<evidence type="ECO:0000256" key="14">
    <source>
        <dbReference type="RuleBase" id="RU363127"/>
    </source>
</evidence>
<dbReference type="GO" id="GO:0015018">
    <property type="term" value="F:galactosylgalactosylxylosylprotein 3-beta-glucuronosyltransferase activity"/>
    <property type="evidence" value="ECO:0007669"/>
    <property type="project" value="UniProtKB-UniRule"/>
</dbReference>
<dbReference type="EC" id="2.4.1.135" evidence="3 14"/>
<feature type="compositionally biased region" description="Polar residues" evidence="15">
    <location>
        <begin position="372"/>
        <end position="385"/>
    </location>
</feature>
<comment type="cofactor">
    <cofactor evidence="12 14">
        <name>Mn(2+)</name>
        <dbReference type="ChEBI" id="CHEBI:29035"/>
    </cofactor>
</comment>
<keyword evidence="14" id="KW-0333">Golgi apparatus</keyword>
<feature type="active site" description="Proton donor/acceptor" evidence="11">
    <location>
        <position position="248"/>
    </location>
</feature>
<comment type="catalytic activity">
    <reaction evidence="10 14">
        <text>3-O-(beta-D-galactosyl-(1-&gt;3)-beta-D-galactosyl-(1-&gt;4)-beta-D-xylosyl)-L-seryl-[protein] + UDP-alpha-D-glucuronate = 3-O-(beta-D-GlcA-(1-&gt;3)-beta-D-Gal-(1-&gt;3)-beta-D-Gal-(1-&gt;4)-beta-D-Xyl)-L-seryl-[protein] + UDP + H(+)</text>
        <dbReference type="Rhea" id="RHEA:24168"/>
        <dbReference type="Rhea" id="RHEA-COMP:12571"/>
        <dbReference type="Rhea" id="RHEA-COMP:12573"/>
        <dbReference type="ChEBI" id="CHEBI:15378"/>
        <dbReference type="ChEBI" id="CHEBI:58052"/>
        <dbReference type="ChEBI" id="CHEBI:58223"/>
        <dbReference type="ChEBI" id="CHEBI:132090"/>
        <dbReference type="ChEBI" id="CHEBI:132093"/>
        <dbReference type="EC" id="2.4.1.135"/>
    </reaction>
</comment>
<dbReference type="PANTHER" id="PTHR10896">
    <property type="entry name" value="GALACTOSYLGALACTOSYLXYLOSYLPROTEIN 3-BETA-GLUCURONOSYLTRANSFERASE BETA-1,3-GLUCURONYLTRANSFERASE"/>
    <property type="match status" value="1"/>
</dbReference>
<evidence type="ECO:0000256" key="11">
    <source>
        <dbReference type="PIRSR" id="PIRSR605027-1"/>
    </source>
</evidence>
<reference evidence="16 17" key="1">
    <citation type="journal article" date="2017" name="Curr. Biol.">
        <title>Genome architecture and evolution of a unichromosomal asexual nematode.</title>
        <authorList>
            <person name="Fradin H."/>
            <person name="Zegar C."/>
            <person name="Gutwein M."/>
            <person name="Lucas J."/>
            <person name="Kovtun M."/>
            <person name="Corcoran D."/>
            <person name="Baugh L.R."/>
            <person name="Kiontke K."/>
            <person name="Gunsalus K."/>
            <person name="Fitch D.H."/>
            <person name="Piano F."/>
        </authorList>
    </citation>
    <scope>NUCLEOTIDE SEQUENCE [LARGE SCALE GENOMIC DNA]</scope>
    <source>
        <strain evidence="16">PF1309</strain>
    </source>
</reference>
<keyword evidence="4 14" id="KW-0808">Transferase</keyword>
<comment type="caution">
    <text evidence="16">The sequence shown here is derived from an EMBL/GenBank/DDBJ whole genome shotgun (WGS) entry which is preliminary data.</text>
</comment>
<evidence type="ECO:0000256" key="15">
    <source>
        <dbReference type="SAM" id="MobiDB-lite"/>
    </source>
</evidence>